<accession>A0A2V1DMX7</accession>
<dbReference type="Proteomes" id="UP000244855">
    <property type="component" value="Unassembled WGS sequence"/>
</dbReference>
<proteinExistence type="predicted"/>
<keyword evidence="3" id="KW-1185">Reference proteome</keyword>
<gene>
    <name evidence="2" type="ORF">DM02DRAFT_657133</name>
</gene>
<evidence type="ECO:0000256" key="1">
    <source>
        <dbReference type="SAM" id="MobiDB-lite"/>
    </source>
</evidence>
<reference evidence="2 3" key="1">
    <citation type="journal article" date="2018" name="Sci. Rep.">
        <title>Comparative genomics provides insights into the lifestyle and reveals functional heterogeneity of dark septate endophytic fungi.</title>
        <authorList>
            <person name="Knapp D.G."/>
            <person name="Nemeth J.B."/>
            <person name="Barry K."/>
            <person name="Hainaut M."/>
            <person name="Henrissat B."/>
            <person name="Johnson J."/>
            <person name="Kuo A."/>
            <person name="Lim J.H.P."/>
            <person name="Lipzen A."/>
            <person name="Nolan M."/>
            <person name="Ohm R.A."/>
            <person name="Tamas L."/>
            <person name="Grigoriev I.V."/>
            <person name="Spatafora J.W."/>
            <person name="Nagy L.G."/>
            <person name="Kovacs G.M."/>
        </authorList>
    </citation>
    <scope>NUCLEOTIDE SEQUENCE [LARGE SCALE GENOMIC DNA]</scope>
    <source>
        <strain evidence="2 3">DSE2036</strain>
    </source>
</reference>
<dbReference type="AlphaFoldDB" id="A0A2V1DMX7"/>
<sequence length="170" mass="19641">MGSLLQATNAAEGKNSTVPSSPVNVSNTLQVEEITRDLHAPTHSQRNEGKQFEISRILNALKAFKDVVYKDTRKYRMEARDRFTRIHHQFEKSHETVSGVQHELFVLHDRLDTLCADIRSIKNILPAWVAKREQLRQEKLEMQNRMSGLEERVTIMESMLNIKASSREEV</sequence>
<protein>
    <submittedName>
        <fullName evidence="2">Uncharacterized protein</fullName>
    </submittedName>
</protein>
<organism evidence="2 3">
    <name type="scientific">Periconia macrospinosa</name>
    <dbReference type="NCBI Taxonomy" id="97972"/>
    <lineage>
        <taxon>Eukaryota</taxon>
        <taxon>Fungi</taxon>
        <taxon>Dikarya</taxon>
        <taxon>Ascomycota</taxon>
        <taxon>Pezizomycotina</taxon>
        <taxon>Dothideomycetes</taxon>
        <taxon>Pleosporomycetidae</taxon>
        <taxon>Pleosporales</taxon>
        <taxon>Massarineae</taxon>
        <taxon>Periconiaceae</taxon>
        <taxon>Periconia</taxon>
    </lineage>
</organism>
<evidence type="ECO:0000313" key="2">
    <source>
        <dbReference type="EMBL" id="PVH98609.1"/>
    </source>
</evidence>
<evidence type="ECO:0000313" key="3">
    <source>
        <dbReference type="Proteomes" id="UP000244855"/>
    </source>
</evidence>
<feature type="region of interest" description="Disordered" evidence="1">
    <location>
        <begin position="1"/>
        <end position="23"/>
    </location>
</feature>
<dbReference type="EMBL" id="KZ805409">
    <property type="protein sequence ID" value="PVH98609.1"/>
    <property type="molecule type" value="Genomic_DNA"/>
</dbReference>
<name>A0A2V1DMX7_9PLEO</name>